<reference evidence="1 2" key="1">
    <citation type="journal article" date="2019" name="Environ. Microbiol.">
        <title>At the nexus of three kingdoms: the genome of the mycorrhizal fungus Gigaspora margarita provides insights into plant, endobacterial and fungal interactions.</title>
        <authorList>
            <person name="Venice F."/>
            <person name="Ghignone S."/>
            <person name="Salvioli di Fossalunga A."/>
            <person name="Amselem J."/>
            <person name="Novero M."/>
            <person name="Xianan X."/>
            <person name="Sedzielewska Toro K."/>
            <person name="Morin E."/>
            <person name="Lipzen A."/>
            <person name="Grigoriev I.V."/>
            <person name="Henrissat B."/>
            <person name="Martin F.M."/>
            <person name="Bonfante P."/>
        </authorList>
    </citation>
    <scope>NUCLEOTIDE SEQUENCE [LARGE SCALE GENOMIC DNA]</scope>
    <source>
        <strain evidence="1 2">BEG34</strain>
    </source>
</reference>
<proteinExistence type="predicted"/>
<protein>
    <submittedName>
        <fullName evidence="1">Uncharacterized protein</fullName>
    </submittedName>
</protein>
<keyword evidence="2" id="KW-1185">Reference proteome</keyword>
<accession>A0A8H3WUA6</accession>
<dbReference type="AlphaFoldDB" id="A0A8H3WUA6"/>
<organism evidence="1 2">
    <name type="scientific">Gigaspora margarita</name>
    <dbReference type="NCBI Taxonomy" id="4874"/>
    <lineage>
        <taxon>Eukaryota</taxon>
        <taxon>Fungi</taxon>
        <taxon>Fungi incertae sedis</taxon>
        <taxon>Mucoromycota</taxon>
        <taxon>Glomeromycotina</taxon>
        <taxon>Glomeromycetes</taxon>
        <taxon>Diversisporales</taxon>
        <taxon>Gigasporaceae</taxon>
        <taxon>Gigaspora</taxon>
    </lineage>
</organism>
<name>A0A8H3WUA6_GIGMA</name>
<evidence type="ECO:0000313" key="2">
    <source>
        <dbReference type="Proteomes" id="UP000439903"/>
    </source>
</evidence>
<dbReference type="OrthoDB" id="2462756at2759"/>
<evidence type="ECO:0000313" key="1">
    <source>
        <dbReference type="EMBL" id="KAF0333543.1"/>
    </source>
</evidence>
<gene>
    <name evidence="1" type="ORF">F8M41_016816</name>
</gene>
<comment type="caution">
    <text evidence="1">The sequence shown here is derived from an EMBL/GenBank/DDBJ whole genome shotgun (WGS) entry which is preliminary data.</text>
</comment>
<dbReference type="Proteomes" id="UP000439903">
    <property type="component" value="Unassembled WGS sequence"/>
</dbReference>
<sequence>MYPENFLTLHLIDNDDYDPVDNNEDLTDDDDNQSDIEAGKYLLLDLSSRMESRCKIYSQSKPNIKHPDNLEYENLQFNSIRGWVGFRMKSFLQIKYRGERRFWTAICRIRFILNESLATVKQLVNSDASPHFFQVLSDEDTCK</sequence>
<dbReference type="EMBL" id="WTPW01003711">
    <property type="protein sequence ID" value="KAF0333543.1"/>
    <property type="molecule type" value="Genomic_DNA"/>
</dbReference>